<protein>
    <submittedName>
        <fullName evidence="1">Uncharacterized protein</fullName>
    </submittedName>
</protein>
<sequence>MEITIPLHPIDYFIYRISIEKQILIGLSPAKRNNRYVPLQN</sequence>
<gene>
    <name evidence="1" type="ORF">DK880_00104</name>
</gene>
<proteinExistence type="predicted"/>
<accession>A0A2Z3L7K9</accession>
<organism evidence="1 2">
    <name type="scientific">Candidatus Cardinium hertigii</name>
    <dbReference type="NCBI Taxonomy" id="247481"/>
    <lineage>
        <taxon>Bacteria</taxon>
        <taxon>Pseudomonadati</taxon>
        <taxon>Bacteroidota</taxon>
        <taxon>Cytophagia</taxon>
        <taxon>Cytophagales</taxon>
        <taxon>Amoebophilaceae</taxon>
        <taxon>Candidatus Cardinium</taxon>
    </lineage>
</organism>
<evidence type="ECO:0000313" key="1">
    <source>
        <dbReference type="EMBL" id="AWN81441.1"/>
    </source>
</evidence>
<name>A0A2Z3L7K9_9BACT</name>
<evidence type="ECO:0000313" key="2">
    <source>
        <dbReference type="Proteomes" id="UP000245872"/>
    </source>
</evidence>
<keyword evidence="2" id="KW-1185">Reference proteome</keyword>
<dbReference type="EMBL" id="CP029619">
    <property type="protein sequence ID" value="AWN81441.1"/>
    <property type="molecule type" value="Genomic_DNA"/>
</dbReference>
<dbReference type="KEGG" id="cher:DK880_00104"/>
<dbReference type="Proteomes" id="UP000245872">
    <property type="component" value="Chromosome"/>
</dbReference>
<reference evidence="1 2" key="1">
    <citation type="submission" date="2018-05" db="EMBL/GenBank/DDBJ databases">
        <title>Candidatus Cardinium hertigii Genome Assembly.</title>
        <authorList>
            <person name="Showmaker K.C."/>
            <person name="Walden K.O."/>
            <person name="Fields C.J."/>
            <person name="Lambert K.N."/>
            <person name="Hudson M.E."/>
        </authorList>
    </citation>
    <scope>NUCLEOTIDE SEQUENCE [LARGE SCALE GENOMIC DNA]</scope>
    <source>
        <strain evidence="2">cHgTN10</strain>
    </source>
</reference>
<dbReference type="AlphaFoldDB" id="A0A2Z3L7K9"/>